<dbReference type="AlphaFoldDB" id="A0A9W4URD5"/>
<keyword evidence="2" id="KW-1185">Reference proteome</keyword>
<name>A0A9W4URD5_9PLEO</name>
<accession>A0A9W4URD5</accession>
<comment type="caution">
    <text evidence="1">The sequence shown here is derived from an EMBL/GenBank/DDBJ whole genome shotgun (WGS) entry which is preliminary data.</text>
</comment>
<proteinExistence type="predicted"/>
<dbReference type="EMBL" id="CAOQHR010000009">
    <property type="protein sequence ID" value="CAI6339392.1"/>
    <property type="molecule type" value="Genomic_DNA"/>
</dbReference>
<evidence type="ECO:0000313" key="2">
    <source>
        <dbReference type="Proteomes" id="UP001152607"/>
    </source>
</evidence>
<protein>
    <submittedName>
        <fullName evidence="1">Uncharacterized protein</fullName>
    </submittedName>
</protein>
<evidence type="ECO:0000313" key="1">
    <source>
        <dbReference type="EMBL" id="CAI6339392.1"/>
    </source>
</evidence>
<reference evidence="1" key="1">
    <citation type="submission" date="2023-01" db="EMBL/GenBank/DDBJ databases">
        <authorList>
            <person name="Van Ghelder C."/>
            <person name="Rancurel C."/>
        </authorList>
    </citation>
    <scope>NUCLEOTIDE SEQUENCE</scope>
    <source>
        <strain evidence="1">CNCM I-4278</strain>
    </source>
</reference>
<sequence length="55" mass="6074">MNWTAIAGDLNFENFYVGTIIRVDAFPSVDCRVSIDMPAIKQAEVSQTGRKNAVL</sequence>
<dbReference type="Proteomes" id="UP001152607">
    <property type="component" value="Unassembled WGS sequence"/>
</dbReference>
<gene>
    <name evidence="1" type="ORF">PDIGIT_LOCUS12551</name>
</gene>
<organism evidence="1 2">
    <name type="scientific">Periconia digitata</name>
    <dbReference type="NCBI Taxonomy" id="1303443"/>
    <lineage>
        <taxon>Eukaryota</taxon>
        <taxon>Fungi</taxon>
        <taxon>Dikarya</taxon>
        <taxon>Ascomycota</taxon>
        <taxon>Pezizomycotina</taxon>
        <taxon>Dothideomycetes</taxon>
        <taxon>Pleosporomycetidae</taxon>
        <taxon>Pleosporales</taxon>
        <taxon>Massarineae</taxon>
        <taxon>Periconiaceae</taxon>
        <taxon>Periconia</taxon>
    </lineage>
</organism>